<gene>
    <name evidence="5" type="ORF">BKA16_004660</name>
</gene>
<dbReference type="Pfam" id="PF07729">
    <property type="entry name" value="FCD"/>
    <property type="match status" value="1"/>
</dbReference>
<dbReference type="PROSITE" id="PS50949">
    <property type="entry name" value="HTH_GNTR"/>
    <property type="match status" value="1"/>
</dbReference>
<dbReference type="EMBL" id="JACIFP010000002">
    <property type="protein sequence ID" value="MBB4138035.1"/>
    <property type="molecule type" value="Genomic_DNA"/>
</dbReference>
<evidence type="ECO:0000313" key="6">
    <source>
        <dbReference type="Proteomes" id="UP000551501"/>
    </source>
</evidence>
<protein>
    <submittedName>
        <fullName evidence="5">GntR family transcriptional repressor for pyruvate dehydrogenase complex</fullName>
    </submittedName>
</protein>
<dbReference type="InterPro" id="IPR008920">
    <property type="entry name" value="TF_FadR/GntR_C"/>
</dbReference>
<dbReference type="GO" id="GO:0003677">
    <property type="term" value="F:DNA binding"/>
    <property type="evidence" value="ECO:0007669"/>
    <property type="project" value="UniProtKB-KW"/>
</dbReference>
<dbReference type="AlphaFoldDB" id="A0A840EY96"/>
<name>A0A840EY96_9ACTN</name>
<dbReference type="SMART" id="SM00345">
    <property type="entry name" value="HTH_GNTR"/>
    <property type="match status" value="1"/>
</dbReference>
<accession>A0A840EY96</accession>
<dbReference type="Proteomes" id="UP000551501">
    <property type="component" value="Unassembled WGS sequence"/>
</dbReference>
<dbReference type="InterPro" id="IPR011711">
    <property type="entry name" value="GntR_C"/>
</dbReference>
<evidence type="ECO:0000259" key="4">
    <source>
        <dbReference type="PROSITE" id="PS50949"/>
    </source>
</evidence>
<dbReference type="Gene3D" id="1.10.10.10">
    <property type="entry name" value="Winged helix-like DNA-binding domain superfamily/Winged helix DNA-binding domain"/>
    <property type="match status" value="1"/>
</dbReference>
<dbReference type="CDD" id="cd07377">
    <property type="entry name" value="WHTH_GntR"/>
    <property type="match status" value="1"/>
</dbReference>
<keyword evidence="2" id="KW-0238">DNA-binding</keyword>
<dbReference type="PANTHER" id="PTHR43537">
    <property type="entry name" value="TRANSCRIPTIONAL REGULATOR, GNTR FAMILY"/>
    <property type="match status" value="1"/>
</dbReference>
<evidence type="ECO:0000256" key="3">
    <source>
        <dbReference type="ARBA" id="ARBA00023163"/>
    </source>
</evidence>
<dbReference type="SMART" id="SM00895">
    <property type="entry name" value="FCD"/>
    <property type="match status" value="1"/>
</dbReference>
<dbReference type="RefSeq" id="WP_183373301.1">
    <property type="nucleotide sequence ID" value="NZ_BAABHL010000091.1"/>
</dbReference>
<keyword evidence="6" id="KW-1185">Reference proteome</keyword>
<keyword evidence="3" id="KW-0804">Transcription</keyword>
<reference evidence="5 6" key="1">
    <citation type="submission" date="2020-08" db="EMBL/GenBank/DDBJ databases">
        <title>Sequencing the genomes of 1000 actinobacteria strains.</title>
        <authorList>
            <person name="Klenk H.-P."/>
        </authorList>
    </citation>
    <scope>NUCLEOTIDE SEQUENCE [LARGE SCALE GENOMIC DNA]</scope>
    <source>
        <strain evidence="5 6">DSM 45298</strain>
    </source>
</reference>
<keyword evidence="5" id="KW-0670">Pyruvate</keyword>
<dbReference type="Gene3D" id="1.20.120.530">
    <property type="entry name" value="GntR ligand-binding domain-like"/>
    <property type="match status" value="1"/>
</dbReference>
<proteinExistence type="predicted"/>
<evidence type="ECO:0000313" key="5">
    <source>
        <dbReference type="EMBL" id="MBB4138035.1"/>
    </source>
</evidence>
<organism evidence="5 6">
    <name type="scientific">Gordonia humi</name>
    <dbReference type="NCBI Taxonomy" id="686429"/>
    <lineage>
        <taxon>Bacteria</taxon>
        <taxon>Bacillati</taxon>
        <taxon>Actinomycetota</taxon>
        <taxon>Actinomycetes</taxon>
        <taxon>Mycobacteriales</taxon>
        <taxon>Gordoniaceae</taxon>
        <taxon>Gordonia</taxon>
    </lineage>
</organism>
<dbReference type="SUPFAM" id="SSF48008">
    <property type="entry name" value="GntR ligand-binding domain-like"/>
    <property type="match status" value="1"/>
</dbReference>
<evidence type="ECO:0000256" key="1">
    <source>
        <dbReference type="ARBA" id="ARBA00023015"/>
    </source>
</evidence>
<evidence type="ECO:0000256" key="2">
    <source>
        <dbReference type="ARBA" id="ARBA00023125"/>
    </source>
</evidence>
<sequence>MQRKVSDEIIESLRRDISTGKLAAGTRLPTEKELARQFDVSQPTMREVVRVLDAMGLIEVRHGSGAWVRGDGGRFLRASLETMLQLENVSILQVLDVRGVLGSDSAERAATTATQTDLDAIAAAYERLDAIGTLDSIDALIDAIGGFQVAVAQAAHNPLQSQLEHFLIDILLHLQLKVMRERGVSSWQKRARKFQSDRKAIAKAIAAHDPVAARTAMAAYLTHQRTTFLDDQELAQLRLADPLAVAIASELRYSNHTRTNGRSNAPVDRASAM</sequence>
<dbReference type="PANTHER" id="PTHR43537:SF5">
    <property type="entry name" value="UXU OPERON TRANSCRIPTIONAL REGULATOR"/>
    <property type="match status" value="1"/>
</dbReference>
<dbReference type="InterPro" id="IPR036390">
    <property type="entry name" value="WH_DNA-bd_sf"/>
</dbReference>
<dbReference type="InterPro" id="IPR000524">
    <property type="entry name" value="Tscrpt_reg_HTH_GntR"/>
</dbReference>
<dbReference type="PRINTS" id="PR00035">
    <property type="entry name" value="HTHGNTR"/>
</dbReference>
<keyword evidence="1" id="KW-0805">Transcription regulation</keyword>
<dbReference type="GO" id="GO:0003700">
    <property type="term" value="F:DNA-binding transcription factor activity"/>
    <property type="evidence" value="ECO:0007669"/>
    <property type="project" value="InterPro"/>
</dbReference>
<feature type="domain" description="HTH gntR-type" evidence="4">
    <location>
        <begin position="3"/>
        <end position="71"/>
    </location>
</feature>
<comment type="caution">
    <text evidence="5">The sequence shown here is derived from an EMBL/GenBank/DDBJ whole genome shotgun (WGS) entry which is preliminary data.</text>
</comment>
<dbReference type="Pfam" id="PF00392">
    <property type="entry name" value="GntR"/>
    <property type="match status" value="1"/>
</dbReference>
<dbReference type="SUPFAM" id="SSF46785">
    <property type="entry name" value="Winged helix' DNA-binding domain"/>
    <property type="match status" value="1"/>
</dbReference>
<dbReference type="InterPro" id="IPR036388">
    <property type="entry name" value="WH-like_DNA-bd_sf"/>
</dbReference>